<dbReference type="PANTHER" id="PTHR48098:SF3">
    <property type="entry name" value="IRON(III) ENTEROBACTIN ESTERASE"/>
    <property type="match status" value="1"/>
</dbReference>
<dbReference type="InterPro" id="IPR050583">
    <property type="entry name" value="Mycobacterial_A85_antigen"/>
</dbReference>
<sequence>MMEYPKGTIKDLTFSSKELNEDMELLVYLPSSYSPLYKYSVLIASDGKDFFQFGRIGRIADELISKSEIENVIIVGIPYKSVEDRRRKYHPEGDQHEAYIRFLAHELVPFIDKEFSTFQMGAGRALAGDSLAATVSLLAALQYPNTFGKLILQSPLVNKTVLDAVESFDQPHLLEIYHVIGTEETEVKTTSGKVEDFITPNRELEKVIKAKGFPYFYEEFNGNHTWKYWQPDLKRALIHMFS</sequence>
<keyword evidence="2" id="KW-1185">Reference proteome</keyword>
<dbReference type="InterPro" id="IPR029058">
    <property type="entry name" value="AB_hydrolase_fold"/>
</dbReference>
<evidence type="ECO:0000313" key="1">
    <source>
        <dbReference type="EMBL" id="KAB2335038.1"/>
    </source>
</evidence>
<name>A0A7V7RPE4_9BACI</name>
<dbReference type="EMBL" id="WBOT01000001">
    <property type="protein sequence ID" value="KAB2335038.1"/>
    <property type="molecule type" value="Genomic_DNA"/>
</dbReference>
<accession>A0A7V7RPE4</accession>
<dbReference type="SUPFAM" id="SSF53474">
    <property type="entry name" value="alpha/beta-Hydrolases"/>
    <property type="match status" value="1"/>
</dbReference>
<evidence type="ECO:0000313" key="2">
    <source>
        <dbReference type="Proteomes" id="UP000441354"/>
    </source>
</evidence>
<dbReference type="Pfam" id="PF00756">
    <property type="entry name" value="Esterase"/>
    <property type="match status" value="1"/>
</dbReference>
<comment type="caution">
    <text evidence="1">The sequence shown here is derived from an EMBL/GenBank/DDBJ whole genome shotgun (WGS) entry which is preliminary data.</text>
</comment>
<gene>
    <name evidence="1" type="ORF">F7732_00215</name>
</gene>
<protein>
    <submittedName>
        <fullName evidence="1">Esterase family protein</fullName>
    </submittedName>
</protein>
<dbReference type="PANTHER" id="PTHR48098">
    <property type="entry name" value="ENTEROCHELIN ESTERASE-RELATED"/>
    <property type="match status" value="1"/>
</dbReference>
<dbReference type="Proteomes" id="UP000441354">
    <property type="component" value="Unassembled WGS sequence"/>
</dbReference>
<dbReference type="InterPro" id="IPR000801">
    <property type="entry name" value="Esterase-like"/>
</dbReference>
<dbReference type="Gene3D" id="3.40.50.1820">
    <property type="entry name" value="alpha/beta hydrolase"/>
    <property type="match status" value="1"/>
</dbReference>
<organism evidence="1 2">
    <name type="scientific">Bacillus mesophilum</name>
    <dbReference type="NCBI Taxonomy" id="1071718"/>
    <lineage>
        <taxon>Bacteria</taxon>
        <taxon>Bacillati</taxon>
        <taxon>Bacillota</taxon>
        <taxon>Bacilli</taxon>
        <taxon>Bacillales</taxon>
        <taxon>Bacillaceae</taxon>
        <taxon>Bacillus</taxon>
    </lineage>
</organism>
<reference evidence="1 2" key="1">
    <citation type="journal article" date="2014" name="Arch. Microbiol.">
        <title>Bacillus mesophilum sp. nov., strain IITR-54T, a novel 4-chlorobiphenyl dechlorinating bacterium.</title>
        <authorList>
            <person name="Manickam N."/>
            <person name="Singh N.K."/>
            <person name="Bajaj A."/>
            <person name="Kumar R.M."/>
            <person name="Kaur G."/>
            <person name="Kaur N."/>
            <person name="Bala M."/>
            <person name="Kumar A."/>
            <person name="Mayilraj S."/>
        </authorList>
    </citation>
    <scope>NUCLEOTIDE SEQUENCE [LARGE SCALE GENOMIC DNA]</scope>
    <source>
        <strain evidence="1 2">IITR-54</strain>
    </source>
</reference>
<dbReference type="OrthoDB" id="9803578at2"/>
<dbReference type="AlphaFoldDB" id="A0A7V7RPE4"/>
<proteinExistence type="predicted"/>